<sequence>MFLTAFLIALSFLPKPPARQTIEVRERVIGGLSDSPRLYSLALGDPRLVQIRRQILNYGHSKPAAALGMARWQAETAAIYAQRTNELAVDPTTIDRPTLGSITPVIPVSFTNQAKTIDLVGYWNQVDEQARGHLLKLETVWRQQQATIGPPPVRLGNVTQPLLSGTNLGYAALIAFLAMLLMAVWIRVQPPRRLVGASAEDMQAISTKREQSQGKSSSQSENQLPVILPAAWIRLRQPIGVHLRKIVYVGLFATAVGCWTI</sequence>
<keyword evidence="1" id="KW-0812">Transmembrane</keyword>
<reference evidence="2 3" key="1">
    <citation type="submission" date="2019-02" db="EMBL/GenBank/DDBJ databases">
        <title>Deep-cultivation of Planctomycetes and their phenomic and genomic characterization uncovers novel biology.</title>
        <authorList>
            <person name="Wiegand S."/>
            <person name="Jogler M."/>
            <person name="Boedeker C."/>
            <person name="Pinto D."/>
            <person name="Vollmers J."/>
            <person name="Rivas-Marin E."/>
            <person name="Kohn T."/>
            <person name="Peeters S.H."/>
            <person name="Heuer A."/>
            <person name="Rast P."/>
            <person name="Oberbeckmann S."/>
            <person name="Bunk B."/>
            <person name="Jeske O."/>
            <person name="Meyerdierks A."/>
            <person name="Storesund J.E."/>
            <person name="Kallscheuer N."/>
            <person name="Luecker S."/>
            <person name="Lage O.M."/>
            <person name="Pohl T."/>
            <person name="Merkel B.J."/>
            <person name="Hornburger P."/>
            <person name="Mueller R.-W."/>
            <person name="Bruemmer F."/>
            <person name="Labrenz M."/>
            <person name="Spormann A.M."/>
            <person name="Op den Camp H."/>
            <person name="Overmann J."/>
            <person name="Amann R."/>
            <person name="Jetten M.S.M."/>
            <person name="Mascher T."/>
            <person name="Medema M.H."/>
            <person name="Devos D.P."/>
            <person name="Kaster A.-K."/>
            <person name="Ovreas L."/>
            <person name="Rohde M."/>
            <person name="Galperin M.Y."/>
            <person name="Jogler C."/>
        </authorList>
    </citation>
    <scope>NUCLEOTIDE SEQUENCE [LARGE SCALE GENOMIC DNA]</scope>
    <source>
        <strain evidence="2 3">K22_7</strain>
    </source>
</reference>
<dbReference type="KEGG" id="rlc:K227x_39780"/>
<dbReference type="Proteomes" id="UP000318538">
    <property type="component" value="Chromosome"/>
</dbReference>
<proteinExistence type="predicted"/>
<dbReference type="AlphaFoldDB" id="A0A517NEL8"/>
<organism evidence="2 3">
    <name type="scientific">Rubripirellula lacrimiformis</name>
    <dbReference type="NCBI Taxonomy" id="1930273"/>
    <lineage>
        <taxon>Bacteria</taxon>
        <taxon>Pseudomonadati</taxon>
        <taxon>Planctomycetota</taxon>
        <taxon>Planctomycetia</taxon>
        <taxon>Pirellulales</taxon>
        <taxon>Pirellulaceae</taxon>
        <taxon>Rubripirellula</taxon>
    </lineage>
</organism>
<dbReference type="EMBL" id="CP036525">
    <property type="protein sequence ID" value="QDT05577.1"/>
    <property type="molecule type" value="Genomic_DNA"/>
</dbReference>
<feature type="transmembrane region" description="Helical" evidence="1">
    <location>
        <begin position="168"/>
        <end position="186"/>
    </location>
</feature>
<keyword evidence="1" id="KW-0472">Membrane</keyword>
<name>A0A517NEL8_9BACT</name>
<evidence type="ECO:0000313" key="2">
    <source>
        <dbReference type="EMBL" id="QDT05577.1"/>
    </source>
</evidence>
<evidence type="ECO:0000313" key="3">
    <source>
        <dbReference type="Proteomes" id="UP000318538"/>
    </source>
</evidence>
<keyword evidence="3" id="KW-1185">Reference proteome</keyword>
<gene>
    <name evidence="2" type="ORF">K227x_39780</name>
</gene>
<accession>A0A517NEL8</accession>
<keyword evidence="1" id="KW-1133">Transmembrane helix</keyword>
<evidence type="ECO:0000256" key="1">
    <source>
        <dbReference type="SAM" id="Phobius"/>
    </source>
</evidence>
<protein>
    <submittedName>
        <fullName evidence="2">Uncharacterized protein</fullName>
    </submittedName>
</protein>